<dbReference type="RefSeq" id="WP_032929246.1">
    <property type="nucleotide sequence ID" value="NZ_LZTH01000012.1"/>
</dbReference>
<proteinExistence type="predicted"/>
<dbReference type="EMBL" id="LZTJ01000012">
    <property type="protein sequence ID" value="OBP77386.1"/>
    <property type="molecule type" value="Genomic_DNA"/>
</dbReference>
<name>A0A1A5IEI5_RHILI</name>
<dbReference type="InterPro" id="IPR050471">
    <property type="entry name" value="AB_hydrolase"/>
</dbReference>
<evidence type="ECO:0000313" key="3">
    <source>
        <dbReference type="Proteomes" id="UP000093748"/>
    </source>
</evidence>
<evidence type="ECO:0000259" key="1">
    <source>
        <dbReference type="Pfam" id="PF00561"/>
    </source>
</evidence>
<dbReference type="GeneID" id="66685446"/>
<comment type="caution">
    <text evidence="2">The sequence shown here is derived from an EMBL/GenBank/DDBJ whole genome shotgun (WGS) entry which is preliminary data.</text>
</comment>
<dbReference type="PANTHER" id="PTHR43433">
    <property type="entry name" value="HYDROLASE, ALPHA/BETA FOLD FAMILY PROTEIN"/>
    <property type="match status" value="1"/>
</dbReference>
<dbReference type="OrthoDB" id="7375358at2"/>
<organism evidence="2 3">
    <name type="scientific">Rhizobium loti</name>
    <name type="common">Mesorhizobium loti</name>
    <dbReference type="NCBI Taxonomy" id="381"/>
    <lineage>
        <taxon>Bacteria</taxon>
        <taxon>Pseudomonadati</taxon>
        <taxon>Pseudomonadota</taxon>
        <taxon>Alphaproteobacteria</taxon>
        <taxon>Hyphomicrobiales</taxon>
        <taxon>Phyllobacteriaceae</taxon>
        <taxon>Mesorhizobium</taxon>
    </lineage>
</organism>
<sequence length="277" mass="29253">MSAAPTIMLRDDAALRVFDTGKGRLSVVFQHGLGGDAAQVAQNFPDQPSYRRLTVECRAQGGSSAGSKRPFSIAMLADDVLAAADAAGLDRFVAGGISMGAAIALRLAARHPDRVLGLVLVRPAWAFDAAPQNMRPYVEVADLIRRLPPAEAREIFASSTTSARFRAEAPDNLASLLGFFARQNATVFAEVMQAIANDGPGVTRAAATGLPIPTLVVGSGIDLVHPLATARELAETIPNAAFAEVTPKAADKDRHFAEIRAAIGGFLDRHFNNQDQS</sequence>
<reference evidence="3" key="1">
    <citation type="submission" date="2016-06" db="EMBL/GenBank/DDBJ databases">
        <title>NZP2037 Pacbio-Illumina hybrid assembly.</title>
        <authorList>
            <person name="Ramsay J.P."/>
        </authorList>
    </citation>
    <scope>NUCLEOTIDE SEQUENCE [LARGE SCALE GENOMIC DNA]</scope>
    <source>
        <strain evidence="3">R7ANS::ICEMlSym2042</strain>
    </source>
</reference>
<dbReference type="InterPro" id="IPR029058">
    <property type="entry name" value="AB_hydrolase_fold"/>
</dbReference>
<protein>
    <submittedName>
        <fullName evidence="2">Esterase</fullName>
    </submittedName>
</protein>
<dbReference type="PANTHER" id="PTHR43433:SF5">
    <property type="entry name" value="AB HYDROLASE-1 DOMAIN-CONTAINING PROTEIN"/>
    <property type="match status" value="1"/>
</dbReference>
<evidence type="ECO:0000313" key="2">
    <source>
        <dbReference type="EMBL" id="OBP77386.1"/>
    </source>
</evidence>
<dbReference type="Proteomes" id="UP000093748">
    <property type="component" value="Unassembled WGS sequence"/>
</dbReference>
<gene>
    <name evidence="2" type="ORF">BAE39_15370</name>
</gene>
<dbReference type="AlphaFoldDB" id="A0A1A5IEI5"/>
<dbReference type="InterPro" id="IPR000073">
    <property type="entry name" value="AB_hydrolase_1"/>
</dbReference>
<dbReference type="Gene3D" id="3.40.50.1820">
    <property type="entry name" value="alpha/beta hydrolase"/>
    <property type="match status" value="1"/>
</dbReference>
<dbReference type="Pfam" id="PF00561">
    <property type="entry name" value="Abhydrolase_1"/>
    <property type="match status" value="1"/>
</dbReference>
<feature type="domain" description="AB hydrolase-1" evidence="1">
    <location>
        <begin position="27"/>
        <end position="248"/>
    </location>
</feature>
<dbReference type="SUPFAM" id="SSF53474">
    <property type="entry name" value="alpha/beta-Hydrolases"/>
    <property type="match status" value="1"/>
</dbReference>
<accession>A0A1A5IEI5</accession>
<dbReference type="PRINTS" id="PR00111">
    <property type="entry name" value="ABHYDROLASE"/>
</dbReference>